<dbReference type="RefSeq" id="WP_368653400.1">
    <property type="nucleotide sequence ID" value="NZ_CP162599.1"/>
</dbReference>
<keyword evidence="2" id="KW-0812">Transmembrane</keyword>
<evidence type="ECO:0000256" key="2">
    <source>
        <dbReference type="SAM" id="Phobius"/>
    </source>
</evidence>
<evidence type="ECO:0000256" key="1">
    <source>
        <dbReference type="SAM" id="MobiDB-lite"/>
    </source>
</evidence>
<sequence length="168" mass="18851">MKKTMVVLFSVFLFLVWATPTFAMDLSISNTFIFASTNSFSAVIIVGIVAILALLAIFIPLMRYDKHADDSLEPKNLDALNKEDTTKNAYTYHTVPSKDQTIESTSTPYSTHSDPRPIENGPVPSLIRNASRGVVVTGALLSYMNHQRRQKKKMKKKLKKMKKQTNLA</sequence>
<feature type="region of interest" description="Disordered" evidence="1">
    <location>
        <begin position="100"/>
        <end position="124"/>
    </location>
</feature>
<protein>
    <submittedName>
        <fullName evidence="3">Uncharacterized protein</fullName>
    </submittedName>
</protein>
<proteinExistence type="predicted"/>
<dbReference type="AlphaFoldDB" id="A0AB39HMV0"/>
<organism evidence="3">
    <name type="scientific">Ornithinibacillus sp. 4-3</name>
    <dbReference type="NCBI Taxonomy" id="3231488"/>
    <lineage>
        <taxon>Bacteria</taxon>
        <taxon>Bacillati</taxon>
        <taxon>Bacillota</taxon>
        <taxon>Bacilli</taxon>
        <taxon>Bacillales</taxon>
        <taxon>Bacillaceae</taxon>
        <taxon>Ornithinibacillus</taxon>
    </lineage>
</organism>
<keyword evidence="2" id="KW-0472">Membrane</keyword>
<evidence type="ECO:0000313" key="3">
    <source>
        <dbReference type="EMBL" id="XDK32712.1"/>
    </source>
</evidence>
<keyword evidence="2" id="KW-1133">Transmembrane helix</keyword>
<accession>A0AB39HMV0</accession>
<gene>
    <name evidence="3" type="ORF">AB4Y30_17145</name>
</gene>
<dbReference type="EMBL" id="CP162599">
    <property type="protein sequence ID" value="XDK32712.1"/>
    <property type="molecule type" value="Genomic_DNA"/>
</dbReference>
<name>A0AB39HMV0_9BACI</name>
<feature type="compositionally biased region" description="Polar residues" evidence="1">
    <location>
        <begin position="100"/>
        <end position="112"/>
    </location>
</feature>
<feature type="region of interest" description="Disordered" evidence="1">
    <location>
        <begin position="146"/>
        <end position="168"/>
    </location>
</feature>
<feature type="transmembrane region" description="Helical" evidence="2">
    <location>
        <begin position="39"/>
        <end position="61"/>
    </location>
</feature>
<reference evidence="3" key="1">
    <citation type="submission" date="2024-07" db="EMBL/GenBank/DDBJ databases">
        <title>Halotolerant mesophilic bacterium Ornithinibacillus sp. 4-3, sp. nov., isolated from soil.</title>
        <authorList>
            <person name="Sidarenka A.V."/>
            <person name="Guliayeva D.E."/>
            <person name="Leanovich S.I."/>
            <person name="Hileuskaya K.S."/>
            <person name="Akhremchuk A.E."/>
            <person name="Sikolenko M.A."/>
            <person name="Valentovich L.N."/>
        </authorList>
    </citation>
    <scope>NUCLEOTIDE SEQUENCE</scope>
    <source>
        <strain evidence="3">4-3</strain>
    </source>
</reference>